<evidence type="ECO:0000256" key="3">
    <source>
        <dbReference type="ARBA" id="ARBA00006870"/>
    </source>
</evidence>
<evidence type="ECO:0000256" key="4">
    <source>
        <dbReference type="ARBA" id="ARBA00022475"/>
    </source>
</evidence>
<name>A0A399JD76_9MICC</name>
<evidence type="ECO:0000256" key="9">
    <source>
        <dbReference type="ARBA" id="ARBA00047816"/>
    </source>
</evidence>
<gene>
    <name evidence="12" type="ORF">DWB68_03855</name>
</gene>
<comment type="caution">
    <text evidence="12">The sequence shown here is derived from an EMBL/GenBank/DDBJ whole genome shotgun (WGS) entry which is preliminary data.</text>
</comment>
<feature type="transmembrane region" description="Helical" evidence="11">
    <location>
        <begin position="30"/>
        <end position="51"/>
    </location>
</feature>
<comment type="catalytic activity">
    <reaction evidence="9 10">
        <text>4 Fe(II)-[cytochrome c] + O2 + 8 H(+)(in) = 4 Fe(III)-[cytochrome c] + 2 H2O + 4 H(+)(out)</text>
        <dbReference type="Rhea" id="RHEA:11436"/>
        <dbReference type="Rhea" id="RHEA-COMP:10350"/>
        <dbReference type="Rhea" id="RHEA-COMP:14399"/>
        <dbReference type="ChEBI" id="CHEBI:15377"/>
        <dbReference type="ChEBI" id="CHEBI:15378"/>
        <dbReference type="ChEBI" id="CHEBI:15379"/>
        <dbReference type="ChEBI" id="CHEBI:29033"/>
        <dbReference type="ChEBI" id="CHEBI:29034"/>
        <dbReference type="EC" id="7.1.1.9"/>
    </reaction>
</comment>
<dbReference type="AlphaFoldDB" id="A0A399JD76"/>
<feature type="transmembrane region" description="Helical" evidence="11">
    <location>
        <begin position="105"/>
        <end position="123"/>
    </location>
</feature>
<evidence type="ECO:0000256" key="8">
    <source>
        <dbReference type="ARBA" id="ARBA00023136"/>
    </source>
</evidence>
<evidence type="ECO:0000256" key="10">
    <source>
        <dbReference type="PIRNR" id="PIRNR017385"/>
    </source>
</evidence>
<evidence type="ECO:0000256" key="6">
    <source>
        <dbReference type="ARBA" id="ARBA00022967"/>
    </source>
</evidence>
<feature type="transmembrane region" description="Helical" evidence="11">
    <location>
        <begin position="82"/>
        <end position="99"/>
    </location>
</feature>
<evidence type="ECO:0000256" key="11">
    <source>
        <dbReference type="SAM" id="Phobius"/>
    </source>
</evidence>
<evidence type="ECO:0000256" key="5">
    <source>
        <dbReference type="ARBA" id="ARBA00022692"/>
    </source>
</evidence>
<dbReference type="InterPro" id="IPR021050">
    <property type="entry name" value="Cyt_c_oxidase_su4_actinobac"/>
</dbReference>
<proteinExistence type="inferred from homology"/>
<dbReference type="GO" id="GO:0022900">
    <property type="term" value="P:electron transport chain"/>
    <property type="evidence" value="ECO:0007669"/>
    <property type="project" value="InterPro"/>
</dbReference>
<dbReference type="Proteomes" id="UP000265419">
    <property type="component" value="Unassembled WGS sequence"/>
</dbReference>
<comment type="subunit">
    <text evidence="10">Associates with subunits I, II and III to form cytochrome c oxidase.</text>
</comment>
<comment type="function">
    <text evidence="1 10">Part of cytochrome c oxidase, its function is unknown.</text>
</comment>
<keyword evidence="13" id="KW-1185">Reference proteome</keyword>
<reference evidence="12 13" key="1">
    <citation type="submission" date="2018-07" db="EMBL/GenBank/DDBJ databases">
        <title>Arthrobacter sp. nov., isolated from raw cow's milk with high bacterial count.</title>
        <authorList>
            <person name="Hahne J."/>
            <person name="Isele D."/>
            <person name="Lipski A."/>
        </authorList>
    </citation>
    <scope>NUCLEOTIDE SEQUENCE [LARGE SCALE GENOMIC DNA]</scope>
    <source>
        <strain evidence="12 13">JZ R-35</strain>
    </source>
</reference>
<keyword evidence="6 10" id="KW-1278">Translocase</keyword>
<comment type="similarity">
    <text evidence="3 10">Belongs to the cytochrome c oxidase bacterial subunit CtaF family.</text>
</comment>
<evidence type="ECO:0000313" key="13">
    <source>
        <dbReference type="Proteomes" id="UP000265419"/>
    </source>
</evidence>
<dbReference type="EC" id="7.1.1.9" evidence="10"/>
<accession>A0A399JD76</accession>
<dbReference type="Pfam" id="PF12270">
    <property type="entry name" value="Cyt_c_ox_IV"/>
    <property type="match status" value="1"/>
</dbReference>
<evidence type="ECO:0000313" key="12">
    <source>
        <dbReference type="EMBL" id="RII43174.1"/>
    </source>
</evidence>
<keyword evidence="7 11" id="KW-1133">Transmembrane helix</keyword>
<dbReference type="GO" id="GO:0005886">
    <property type="term" value="C:plasma membrane"/>
    <property type="evidence" value="ECO:0007669"/>
    <property type="project" value="UniProtKB-SubCell"/>
</dbReference>
<organism evidence="12 13">
    <name type="scientific">Galactobacter valiniphilus</name>
    <dbReference type="NCBI Taxonomy" id="2676122"/>
    <lineage>
        <taxon>Bacteria</taxon>
        <taxon>Bacillati</taxon>
        <taxon>Actinomycetota</taxon>
        <taxon>Actinomycetes</taxon>
        <taxon>Micrococcales</taxon>
        <taxon>Micrococcaceae</taxon>
        <taxon>Galactobacter</taxon>
    </lineage>
</organism>
<dbReference type="GO" id="GO:0004129">
    <property type="term" value="F:cytochrome-c oxidase activity"/>
    <property type="evidence" value="ECO:0007669"/>
    <property type="project" value="UniProtKB-EC"/>
</dbReference>
<evidence type="ECO:0000256" key="1">
    <source>
        <dbReference type="ARBA" id="ARBA00002536"/>
    </source>
</evidence>
<evidence type="ECO:0000256" key="2">
    <source>
        <dbReference type="ARBA" id="ARBA00004651"/>
    </source>
</evidence>
<evidence type="ECO:0000256" key="7">
    <source>
        <dbReference type="ARBA" id="ARBA00022989"/>
    </source>
</evidence>
<keyword evidence="5 11" id="KW-0812">Transmembrane</keyword>
<feature type="transmembrane region" description="Helical" evidence="11">
    <location>
        <begin position="7"/>
        <end position="24"/>
    </location>
</feature>
<sequence>MRTEAKIFLAGIIFIPVGIVYGFMTKWTEWVGFLAIPLLGVMTMMVGVYLYKHSRVIGERPEDRNDGEIAEKSGVFGTFTPWSWWPLVLGAAAAISFLGLAVGFWVLYIGAGLALVAIIGWVFELSRGDWAH</sequence>
<protein>
    <recommendedName>
        <fullName evidence="10">Cytochrome c oxidase polypeptide 4</fullName>
        <ecNumber evidence="10">7.1.1.9</ecNumber>
    </recommendedName>
    <alternativeName>
        <fullName evidence="10">Cytochrome aa3 subunit 4</fullName>
    </alternativeName>
    <alternativeName>
        <fullName evidence="10">Cytochrome c oxidase polypeptide IV</fullName>
    </alternativeName>
</protein>
<keyword evidence="8 10" id="KW-0472">Membrane</keyword>
<dbReference type="RefSeq" id="WP_119423822.1">
    <property type="nucleotide sequence ID" value="NZ_QQXK01000005.1"/>
</dbReference>
<dbReference type="EMBL" id="QQXK01000005">
    <property type="protein sequence ID" value="RII43174.1"/>
    <property type="molecule type" value="Genomic_DNA"/>
</dbReference>
<dbReference type="PIRSF" id="PIRSF017385">
    <property type="entry name" value="CtaF"/>
    <property type="match status" value="1"/>
</dbReference>
<comment type="subcellular location">
    <subcellularLocation>
        <location evidence="2">Cell membrane</location>
        <topology evidence="2">Multi-pass membrane protein</topology>
    </subcellularLocation>
</comment>
<keyword evidence="4 10" id="KW-1003">Cell membrane</keyword>